<evidence type="ECO:0000313" key="8">
    <source>
        <dbReference type="EMBL" id="CAG6627546.1"/>
    </source>
</evidence>
<evidence type="ECO:0000256" key="5">
    <source>
        <dbReference type="SAM" id="MobiDB-lite"/>
    </source>
</evidence>
<dbReference type="GO" id="GO:0016020">
    <property type="term" value="C:membrane"/>
    <property type="evidence" value="ECO:0007669"/>
    <property type="project" value="UniProtKB-SubCell"/>
</dbReference>
<dbReference type="GO" id="GO:0022857">
    <property type="term" value="F:transmembrane transporter activity"/>
    <property type="evidence" value="ECO:0007669"/>
    <property type="project" value="InterPro"/>
</dbReference>
<feature type="transmembrane region" description="Helical" evidence="6">
    <location>
        <begin position="437"/>
        <end position="456"/>
    </location>
</feature>
<protein>
    <submittedName>
        <fullName evidence="8">Facilitated trehalose transporter Tret1</fullName>
    </submittedName>
</protein>
<dbReference type="Pfam" id="PF00083">
    <property type="entry name" value="Sugar_tr"/>
    <property type="match status" value="1"/>
</dbReference>
<feature type="transmembrane region" description="Helical" evidence="6">
    <location>
        <begin position="403"/>
        <end position="425"/>
    </location>
</feature>
<feature type="transmembrane region" description="Helical" evidence="6">
    <location>
        <begin position="100"/>
        <end position="119"/>
    </location>
</feature>
<dbReference type="PANTHER" id="PTHR48021">
    <property type="match status" value="1"/>
</dbReference>
<feature type="domain" description="Major facilitator superfamily (MFS) profile" evidence="7">
    <location>
        <begin position="1"/>
        <end position="490"/>
    </location>
</feature>
<dbReference type="Gene3D" id="1.20.1250.20">
    <property type="entry name" value="MFS general substrate transporter like domains"/>
    <property type="match status" value="1"/>
</dbReference>
<evidence type="ECO:0000256" key="2">
    <source>
        <dbReference type="ARBA" id="ARBA00022692"/>
    </source>
</evidence>
<evidence type="ECO:0000256" key="6">
    <source>
        <dbReference type="SAM" id="Phobius"/>
    </source>
</evidence>
<dbReference type="FunFam" id="1.20.1250.20:FF:000249">
    <property type="entry name" value="facilitated trehalose transporter Tret1"/>
    <property type="match status" value="1"/>
</dbReference>
<dbReference type="InterPro" id="IPR020846">
    <property type="entry name" value="MFS_dom"/>
</dbReference>
<dbReference type="PANTHER" id="PTHR48021:SF32">
    <property type="entry name" value="FACILITATED TREHALOSE TRANSPORTER TRET1-2 HOMOLOG-LIKE PROTEIN"/>
    <property type="match status" value="1"/>
</dbReference>
<feature type="compositionally biased region" description="Polar residues" evidence="5">
    <location>
        <begin position="11"/>
        <end position="20"/>
    </location>
</feature>
<feature type="region of interest" description="Disordered" evidence="5">
    <location>
        <begin position="1"/>
        <end position="22"/>
    </location>
</feature>
<keyword evidence="4 6" id="KW-0472">Membrane</keyword>
<feature type="transmembrane region" description="Helical" evidence="6">
    <location>
        <begin position="71"/>
        <end position="93"/>
    </location>
</feature>
<evidence type="ECO:0000256" key="1">
    <source>
        <dbReference type="ARBA" id="ARBA00004141"/>
    </source>
</evidence>
<evidence type="ECO:0000259" key="7">
    <source>
        <dbReference type="PROSITE" id="PS50850"/>
    </source>
</evidence>
<organism evidence="8">
    <name type="scientific">Cacopsylla melanoneura</name>
    <dbReference type="NCBI Taxonomy" id="428564"/>
    <lineage>
        <taxon>Eukaryota</taxon>
        <taxon>Metazoa</taxon>
        <taxon>Ecdysozoa</taxon>
        <taxon>Arthropoda</taxon>
        <taxon>Hexapoda</taxon>
        <taxon>Insecta</taxon>
        <taxon>Pterygota</taxon>
        <taxon>Neoptera</taxon>
        <taxon>Paraneoptera</taxon>
        <taxon>Hemiptera</taxon>
        <taxon>Sternorrhyncha</taxon>
        <taxon>Psylloidea</taxon>
        <taxon>Psyllidae</taxon>
        <taxon>Psyllinae</taxon>
        <taxon>Cacopsylla</taxon>
    </lineage>
</organism>
<keyword evidence="3 6" id="KW-1133">Transmembrane helix</keyword>
<feature type="transmembrane region" description="Helical" evidence="6">
    <location>
        <begin position="186"/>
        <end position="206"/>
    </location>
</feature>
<feature type="transmembrane region" description="Helical" evidence="6">
    <location>
        <begin position="125"/>
        <end position="148"/>
    </location>
</feature>
<accession>A0A8D8Q9A2</accession>
<feature type="transmembrane region" description="Helical" evidence="6">
    <location>
        <begin position="462"/>
        <end position="486"/>
    </location>
</feature>
<feature type="transmembrane region" description="Helical" evidence="6">
    <location>
        <begin position="37"/>
        <end position="59"/>
    </location>
</feature>
<evidence type="ECO:0000256" key="4">
    <source>
        <dbReference type="ARBA" id="ARBA00023136"/>
    </source>
</evidence>
<dbReference type="EMBL" id="HBUF01065669">
    <property type="protein sequence ID" value="CAG6627546.1"/>
    <property type="molecule type" value="Transcribed_RNA"/>
</dbReference>
<keyword evidence="2 6" id="KW-0812">Transmembrane</keyword>
<dbReference type="AlphaFoldDB" id="A0A8D8Q9A2"/>
<dbReference type="InterPro" id="IPR036259">
    <property type="entry name" value="MFS_trans_sf"/>
</dbReference>
<dbReference type="InterPro" id="IPR050549">
    <property type="entry name" value="MFS_Trehalose_Transporter"/>
</dbReference>
<feature type="transmembrane region" description="Helical" evidence="6">
    <location>
        <begin position="280"/>
        <end position="300"/>
    </location>
</feature>
<feature type="transmembrane region" description="Helical" evidence="6">
    <location>
        <begin position="346"/>
        <end position="368"/>
    </location>
</feature>
<reference evidence="8" key="1">
    <citation type="submission" date="2021-05" db="EMBL/GenBank/DDBJ databases">
        <authorList>
            <person name="Alioto T."/>
            <person name="Alioto T."/>
            <person name="Gomez Garrido J."/>
        </authorList>
    </citation>
    <scope>NUCLEOTIDE SEQUENCE</scope>
</reference>
<dbReference type="EMBL" id="HBUF01400272">
    <property type="protein sequence ID" value="CAG6736680.1"/>
    <property type="molecule type" value="Transcribed_RNA"/>
</dbReference>
<comment type="subcellular location">
    <subcellularLocation>
        <location evidence="1">Membrane</location>
        <topology evidence="1">Multi-pass membrane protein</topology>
    </subcellularLocation>
</comment>
<name>A0A8D8Q9A2_9HEMI</name>
<evidence type="ECO:0000256" key="3">
    <source>
        <dbReference type="ARBA" id="ARBA00022989"/>
    </source>
</evidence>
<feature type="transmembrane region" description="Helical" evidence="6">
    <location>
        <begin position="160"/>
        <end position="180"/>
    </location>
</feature>
<feature type="transmembrane region" description="Helical" evidence="6">
    <location>
        <begin position="320"/>
        <end position="339"/>
    </location>
</feature>
<dbReference type="PROSITE" id="PS50850">
    <property type="entry name" value="MFS"/>
    <property type="match status" value="1"/>
</dbReference>
<dbReference type="InterPro" id="IPR005828">
    <property type="entry name" value="MFS_sugar_transport-like"/>
</dbReference>
<proteinExistence type="predicted"/>
<dbReference type="SUPFAM" id="SSF103473">
    <property type="entry name" value="MFS general substrate transporter"/>
    <property type="match status" value="1"/>
</dbReference>
<sequence length="502" mass="55669">MSVIRDEFSGEQIQTLTNPHPHSKCSKPTWIQVLPQITSACIAHTLVILVGIHMAYSTVQIPHLNLTTEQASWLASLVTITNPIGALCMGPVMDRIGRKLSLILVCIPFIFSSILTLCSDPSDITLLYISKTCAGVGSGMSTVAMVYVSEISHGDYRPALLCLNSVFISFGILLTTILNLYLDWRSLSACFLALVAGSGFLLICFVPESPHWLMSLDRRSEDLKRKKAKMSLQYLNPDQALFDQEWRVLDQVHTRPDESKDGSLLGKVFTSKQCYRPLRVLLILFSLQQLTGVYPVLFYAMQLFKQVGTNIGAGFDESHALVFLGAIRFLMSGVSVVLARRVGRKHLLVVSAVGLCLFSCLLSGNLMIKSSYEDCPIHNSTQSDGAMFNTSCYSSLTSDRLSLLFILLNVCFSSVGVIIIPWTMIGELLPSYARGTCSGFMISYGYVCMFAMVKGFPFALEYSVVGTFFTFGFMSLILIVFVYFYLPETKGKTFPEIENFFS</sequence>